<dbReference type="OrthoDB" id="3269273at2759"/>
<dbReference type="STRING" id="71717.A0A4Y7SS07"/>
<feature type="region of interest" description="Disordered" evidence="1">
    <location>
        <begin position="74"/>
        <end position="118"/>
    </location>
</feature>
<accession>A0A4Y7SS07</accession>
<dbReference type="AlphaFoldDB" id="A0A4Y7SS07"/>
<comment type="caution">
    <text evidence="2">The sequence shown here is derived from an EMBL/GenBank/DDBJ whole genome shotgun (WGS) entry which is preliminary data.</text>
</comment>
<dbReference type="EMBL" id="QPFP01000067">
    <property type="protein sequence ID" value="TEB24418.1"/>
    <property type="molecule type" value="Genomic_DNA"/>
</dbReference>
<evidence type="ECO:0000313" key="3">
    <source>
        <dbReference type="Proteomes" id="UP000298030"/>
    </source>
</evidence>
<dbReference type="Proteomes" id="UP000298030">
    <property type="component" value="Unassembled WGS sequence"/>
</dbReference>
<proteinExistence type="predicted"/>
<name>A0A4Y7SS07_COPMI</name>
<feature type="region of interest" description="Disordered" evidence="1">
    <location>
        <begin position="41"/>
        <end position="60"/>
    </location>
</feature>
<feature type="region of interest" description="Disordered" evidence="1">
    <location>
        <begin position="1"/>
        <end position="33"/>
    </location>
</feature>
<evidence type="ECO:0000256" key="1">
    <source>
        <dbReference type="SAM" id="MobiDB-lite"/>
    </source>
</evidence>
<keyword evidence="3" id="KW-1185">Reference proteome</keyword>
<feature type="compositionally biased region" description="Low complexity" evidence="1">
    <location>
        <begin position="11"/>
        <end position="33"/>
    </location>
</feature>
<feature type="compositionally biased region" description="Low complexity" evidence="1">
    <location>
        <begin position="94"/>
        <end position="116"/>
    </location>
</feature>
<protein>
    <submittedName>
        <fullName evidence="2">Uncharacterized protein</fullName>
    </submittedName>
</protein>
<evidence type="ECO:0000313" key="2">
    <source>
        <dbReference type="EMBL" id="TEB24418.1"/>
    </source>
</evidence>
<gene>
    <name evidence="2" type="ORF">FA13DRAFT_1797286</name>
</gene>
<sequence>MAFPSRLSFGTTASSTPSRAPLSSSGGGLFAFSTSTRSPLSNINLNTAESAPSDASTNQFSATLGNKQDVSTSLGGGHMLYIDEPGGQESPEESLPGGTPSSSVSGGSSSGGDSSPFTQGVNLGTHYLPVAVGHQAQQLVSADLLGRIVKDYGLGHRSEIQIRNYLKVASLYVKMTPEAAFNTVITLAAQLEATELLRRSQSLQLPSVDRLNAWFEKLDSKLVGTTVLTSIQIENIRALTNTMAFDEERYEFTRMTEDVMAELEQKKTSYGLQDAFKTPAGIKILRAKVSELVSSITGQLRELVLESLGRKHKFWSLFLFTHKACKKFCGKSTEPTRGMLFKCVIIRRFVEDHPVVMPTDMSTHLAKKRKANNSGGENGDVAKATTTPYMVTMNRDEGTMKSHTNETVPFPPIPPKANFWAMFEWHFAILRLALGQTNSEAWKKYLMDIIEEDRSNYPHSSSSGVDDIDALLNAPAPEPAVQWTPDTMVNFEGRDLYTPGTVPQ</sequence>
<reference evidence="2 3" key="1">
    <citation type="journal article" date="2019" name="Nat. Ecol. Evol.">
        <title>Megaphylogeny resolves global patterns of mushroom evolution.</title>
        <authorList>
            <person name="Varga T."/>
            <person name="Krizsan K."/>
            <person name="Foldi C."/>
            <person name="Dima B."/>
            <person name="Sanchez-Garcia M."/>
            <person name="Sanchez-Ramirez S."/>
            <person name="Szollosi G.J."/>
            <person name="Szarkandi J.G."/>
            <person name="Papp V."/>
            <person name="Albert L."/>
            <person name="Andreopoulos W."/>
            <person name="Angelini C."/>
            <person name="Antonin V."/>
            <person name="Barry K.W."/>
            <person name="Bougher N.L."/>
            <person name="Buchanan P."/>
            <person name="Buyck B."/>
            <person name="Bense V."/>
            <person name="Catcheside P."/>
            <person name="Chovatia M."/>
            <person name="Cooper J."/>
            <person name="Damon W."/>
            <person name="Desjardin D."/>
            <person name="Finy P."/>
            <person name="Geml J."/>
            <person name="Haridas S."/>
            <person name="Hughes K."/>
            <person name="Justo A."/>
            <person name="Karasinski D."/>
            <person name="Kautmanova I."/>
            <person name="Kiss B."/>
            <person name="Kocsube S."/>
            <person name="Kotiranta H."/>
            <person name="LaButti K.M."/>
            <person name="Lechner B.E."/>
            <person name="Liimatainen K."/>
            <person name="Lipzen A."/>
            <person name="Lukacs Z."/>
            <person name="Mihaltcheva S."/>
            <person name="Morgado L.N."/>
            <person name="Niskanen T."/>
            <person name="Noordeloos M.E."/>
            <person name="Ohm R.A."/>
            <person name="Ortiz-Santana B."/>
            <person name="Ovrebo C."/>
            <person name="Racz N."/>
            <person name="Riley R."/>
            <person name="Savchenko A."/>
            <person name="Shiryaev A."/>
            <person name="Soop K."/>
            <person name="Spirin V."/>
            <person name="Szebenyi C."/>
            <person name="Tomsovsky M."/>
            <person name="Tulloss R.E."/>
            <person name="Uehling J."/>
            <person name="Grigoriev I.V."/>
            <person name="Vagvolgyi C."/>
            <person name="Papp T."/>
            <person name="Martin F.M."/>
            <person name="Miettinen O."/>
            <person name="Hibbett D.S."/>
            <person name="Nagy L.G."/>
        </authorList>
    </citation>
    <scope>NUCLEOTIDE SEQUENCE [LARGE SCALE GENOMIC DNA]</scope>
    <source>
        <strain evidence="2 3">FP101781</strain>
    </source>
</reference>
<organism evidence="2 3">
    <name type="scientific">Coprinellus micaceus</name>
    <name type="common">Glistening ink-cap mushroom</name>
    <name type="synonym">Coprinus micaceus</name>
    <dbReference type="NCBI Taxonomy" id="71717"/>
    <lineage>
        <taxon>Eukaryota</taxon>
        <taxon>Fungi</taxon>
        <taxon>Dikarya</taxon>
        <taxon>Basidiomycota</taxon>
        <taxon>Agaricomycotina</taxon>
        <taxon>Agaricomycetes</taxon>
        <taxon>Agaricomycetidae</taxon>
        <taxon>Agaricales</taxon>
        <taxon>Agaricineae</taxon>
        <taxon>Psathyrellaceae</taxon>
        <taxon>Coprinellus</taxon>
    </lineage>
</organism>